<evidence type="ECO:0000256" key="1">
    <source>
        <dbReference type="ARBA" id="ARBA00022737"/>
    </source>
</evidence>
<dbReference type="SMART" id="SM00705">
    <property type="entry name" value="THEG"/>
    <property type="match status" value="4"/>
</dbReference>
<sequence length="169" mass="18630">MGRDPPLCPPQPLGPQFLSRCTNSCTALLVETKIVASALHAVATPRIVDLACPKIKIEGLCYPRERTDMPIRPITQAALLNVPSPRTVSLAKAKTLHQDYLPDRDPYWPVSYAAAHSKISPRIEELANPSARTPMHIVYYDPSVFNVKPAALKAQCSPRVQELAEPLTR</sequence>
<dbReference type="InterPro" id="IPR042401">
    <property type="entry name" value="SPMAP2-like"/>
</dbReference>
<keyword evidence="1" id="KW-0677">Repeat</keyword>
<dbReference type="PANTHER" id="PTHR15901">
    <property type="entry name" value="TESTICULAR HAPLOID EXPRESSED GENE PROTEIN"/>
    <property type="match status" value="1"/>
</dbReference>
<dbReference type="EMBL" id="JAULJE010000002">
    <property type="protein sequence ID" value="KAK1345910.1"/>
    <property type="molecule type" value="Genomic_DNA"/>
</dbReference>
<reference evidence="2" key="1">
    <citation type="submission" date="2023-06" db="EMBL/GenBank/DDBJ databases">
        <title>Reference genome for the Northern bat (Eptesicus nilssonii), a most northern bat species.</title>
        <authorList>
            <person name="Laine V.N."/>
            <person name="Pulliainen A.T."/>
            <person name="Lilley T.M."/>
        </authorList>
    </citation>
    <scope>NUCLEOTIDE SEQUENCE</scope>
    <source>
        <strain evidence="2">BLF_Eptnil</strain>
        <tissue evidence="2">Kidney</tissue>
    </source>
</reference>
<comment type="caution">
    <text evidence="2">The sequence shown here is derived from an EMBL/GenBank/DDBJ whole genome shotgun (WGS) entry which is preliminary data.</text>
</comment>
<name>A0AA40IAD0_CNENI</name>
<accession>A0AA40IAD0</accession>
<dbReference type="PANTHER" id="PTHR15901:SF15">
    <property type="entry name" value="TESTICULAR HAPLOID EXPRESSED GENE PROTEIN-LIKE"/>
    <property type="match status" value="1"/>
</dbReference>
<dbReference type="InterPro" id="IPR006623">
    <property type="entry name" value="THEG"/>
</dbReference>
<protein>
    <recommendedName>
        <fullName evidence="4">Testicular haploid expressed gene protein-like</fullName>
    </recommendedName>
</protein>
<gene>
    <name evidence="2" type="ORF">QTO34_008375</name>
</gene>
<dbReference type="Proteomes" id="UP001177744">
    <property type="component" value="Unassembled WGS sequence"/>
</dbReference>
<evidence type="ECO:0008006" key="4">
    <source>
        <dbReference type="Google" id="ProtNLM"/>
    </source>
</evidence>
<evidence type="ECO:0000313" key="3">
    <source>
        <dbReference type="Proteomes" id="UP001177744"/>
    </source>
</evidence>
<evidence type="ECO:0000313" key="2">
    <source>
        <dbReference type="EMBL" id="KAK1345910.1"/>
    </source>
</evidence>
<keyword evidence="3" id="KW-1185">Reference proteome</keyword>
<proteinExistence type="predicted"/>
<organism evidence="2 3">
    <name type="scientific">Cnephaeus nilssonii</name>
    <name type="common">Northern bat</name>
    <name type="synonym">Eptesicus nilssonii</name>
    <dbReference type="NCBI Taxonomy" id="3371016"/>
    <lineage>
        <taxon>Eukaryota</taxon>
        <taxon>Metazoa</taxon>
        <taxon>Chordata</taxon>
        <taxon>Craniata</taxon>
        <taxon>Vertebrata</taxon>
        <taxon>Euteleostomi</taxon>
        <taxon>Mammalia</taxon>
        <taxon>Eutheria</taxon>
        <taxon>Laurasiatheria</taxon>
        <taxon>Chiroptera</taxon>
        <taxon>Yangochiroptera</taxon>
        <taxon>Vespertilionidae</taxon>
        <taxon>Cnephaeus</taxon>
    </lineage>
</organism>
<dbReference type="Pfam" id="PF14912">
    <property type="entry name" value="THEG"/>
    <property type="match status" value="3"/>
</dbReference>
<dbReference type="AlphaFoldDB" id="A0AA40IAD0"/>